<dbReference type="RefSeq" id="WP_115750669.1">
    <property type="nucleotide sequence ID" value="NZ_PIOD01000020.1"/>
</dbReference>
<reference evidence="3" key="1">
    <citation type="submission" date="2017-11" db="EMBL/GenBank/DDBJ databases">
        <authorList>
            <person name="Zhu W."/>
        </authorList>
    </citation>
    <scope>NUCLEOTIDE SEQUENCE [LARGE SCALE GENOMIC DNA]</scope>
    <source>
        <strain evidence="3">CAU 1051</strain>
    </source>
</reference>
<evidence type="ECO:0000313" key="2">
    <source>
        <dbReference type="EMBL" id="RDW16166.1"/>
    </source>
</evidence>
<dbReference type="Proteomes" id="UP000256520">
    <property type="component" value="Unassembled WGS sequence"/>
</dbReference>
<accession>A0A3D8PJA2</accession>
<name>A0A3D8PJA2_9BACI</name>
<comment type="caution">
    <text evidence="2">The sequence shown here is derived from an EMBL/GenBank/DDBJ whole genome shotgun (WGS) entry which is preliminary data.</text>
</comment>
<keyword evidence="1" id="KW-1133">Transmembrane helix</keyword>
<evidence type="ECO:0000313" key="3">
    <source>
        <dbReference type="Proteomes" id="UP000256520"/>
    </source>
</evidence>
<dbReference type="AlphaFoldDB" id="A0A3D8PJA2"/>
<dbReference type="EMBL" id="PIOD01000020">
    <property type="protein sequence ID" value="RDW16166.1"/>
    <property type="molecule type" value="Genomic_DNA"/>
</dbReference>
<feature type="transmembrane region" description="Helical" evidence="1">
    <location>
        <begin position="52"/>
        <end position="70"/>
    </location>
</feature>
<sequence>MNEIVSILLIVATLALQYLLSSRNNVYLGAIVPILFVAGLTWMLITDRIESILAYVLFLIVGLVFLLQQWSHGRNTLRKNRQRELDKMKTHDIK</sequence>
<evidence type="ECO:0000256" key="1">
    <source>
        <dbReference type="SAM" id="Phobius"/>
    </source>
</evidence>
<dbReference type="OrthoDB" id="2413078at2"/>
<keyword evidence="3" id="KW-1185">Reference proteome</keyword>
<keyword evidence="1" id="KW-0472">Membrane</keyword>
<organism evidence="2 3">
    <name type="scientific">Oceanobacillus chungangensis</name>
    <dbReference type="NCBI Taxonomy" id="1229152"/>
    <lineage>
        <taxon>Bacteria</taxon>
        <taxon>Bacillati</taxon>
        <taxon>Bacillota</taxon>
        <taxon>Bacilli</taxon>
        <taxon>Bacillales</taxon>
        <taxon>Bacillaceae</taxon>
        <taxon>Oceanobacillus</taxon>
    </lineage>
</organism>
<gene>
    <name evidence="2" type="ORF">CWR45_14910</name>
</gene>
<keyword evidence="1" id="KW-0812">Transmembrane</keyword>
<feature type="transmembrane region" description="Helical" evidence="1">
    <location>
        <begin position="27"/>
        <end position="45"/>
    </location>
</feature>
<proteinExistence type="predicted"/>
<protein>
    <submittedName>
        <fullName evidence="2">Uncharacterized protein</fullName>
    </submittedName>
</protein>